<keyword evidence="2 9" id="KW-0813">Transport</keyword>
<dbReference type="Pfam" id="PF02416">
    <property type="entry name" value="TatA_B_E"/>
    <property type="match status" value="1"/>
</dbReference>
<evidence type="ECO:0000256" key="7">
    <source>
        <dbReference type="ARBA" id="ARBA00023010"/>
    </source>
</evidence>
<comment type="subcellular location">
    <subcellularLocation>
        <location evidence="1 9">Cell membrane</location>
        <topology evidence="1 9">Single-pass membrane protein</topology>
    </subcellularLocation>
</comment>
<evidence type="ECO:0000256" key="9">
    <source>
        <dbReference type="HAMAP-Rule" id="MF_00236"/>
    </source>
</evidence>
<comment type="subunit">
    <text evidence="9">The Tat system comprises two distinct complexes: a TatABC complex, containing multiple copies of TatA, TatB and TatC subunits, and a separate TatA complex, containing only TatA subunits. Substrates initially bind to the TatABC complex, which probably triggers association of the separate TatA complex to form the active translocon.</text>
</comment>
<dbReference type="HAMAP" id="MF_00236">
    <property type="entry name" value="TatA_E"/>
    <property type="match status" value="1"/>
</dbReference>
<keyword evidence="6 9" id="KW-1133">Transmembrane helix</keyword>
<reference evidence="12" key="1">
    <citation type="journal article" date="2019" name="Int. J. Syst. Evol. Microbiol.">
        <title>The Global Catalogue of Microorganisms (GCM) 10K type strain sequencing project: providing services to taxonomists for standard genome sequencing and annotation.</title>
        <authorList>
            <consortium name="The Broad Institute Genomics Platform"/>
            <consortium name="The Broad Institute Genome Sequencing Center for Infectious Disease"/>
            <person name="Wu L."/>
            <person name="Ma J."/>
        </authorList>
    </citation>
    <scope>NUCLEOTIDE SEQUENCE [LARGE SCALE GENOMIC DNA]</scope>
    <source>
        <strain evidence="12">JCM 17442</strain>
    </source>
</reference>
<dbReference type="EMBL" id="BAABAU010000001">
    <property type="protein sequence ID" value="GAA4264643.1"/>
    <property type="molecule type" value="Genomic_DNA"/>
</dbReference>
<dbReference type="InterPro" id="IPR003369">
    <property type="entry name" value="TatA/B/E"/>
</dbReference>
<keyword evidence="8 9" id="KW-0472">Membrane</keyword>
<evidence type="ECO:0000313" key="11">
    <source>
        <dbReference type="EMBL" id="GAA4264643.1"/>
    </source>
</evidence>
<evidence type="ECO:0000256" key="10">
    <source>
        <dbReference type="SAM" id="MobiDB-lite"/>
    </source>
</evidence>
<keyword evidence="4 9" id="KW-0812">Transmembrane</keyword>
<dbReference type="Proteomes" id="UP001501594">
    <property type="component" value="Unassembled WGS sequence"/>
</dbReference>
<evidence type="ECO:0000256" key="8">
    <source>
        <dbReference type="ARBA" id="ARBA00023136"/>
    </source>
</evidence>
<organism evidence="11 12">
    <name type="scientific">Frondihabitans peucedani</name>
    <dbReference type="NCBI Taxonomy" id="598626"/>
    <lineage>
        <taxon>Bacteria</taxon>
        <taxon>Bacillati</taxon>
        <taxon>Actinomycetota</taxon>
        <taxon>Actinomycetes</taxon>
        <taxon>Micrococcales</taxon>
        <taxon>Microbacteriaceae</taxon>
        <taxon>Frondihabitans</taxon>
    </lineage>
</organism>
<comment type="caution">
    <text evidence="11">The sequence shown here is derived from an EMBL/GenBank/DDBJ whole genome shotgun (WGS) entry which is preliminary data.</text>
</comment>
<evidence type="ECO:0000313" key="12">
    <source>
        <dbReference type="Proteomes" id="UP001501594"/>
    </source>
</evidence>
<protein>
    <recommendedName>
        <fullName evidence="9">Sec-independent protein translocase protein TatA</fullName>
    </recommendedName>
</protein>
<feature type="compositionally biased region" description="Polar residues" evidence="10">
    <location>
        <begin position="46"/>
        <end position="87"/>
    </location>
</feature>
<evidence type="ECO:0000256" key="4">
    <source>
        <dbReference type="ARBA" id="ARBA00022692"/>
    </source>
</evidence>
<feature type="region of interest" description="Disordered" evidence="10">
    <location>
        <begin position="44"/>
        <end position="87"/>
    </location>
</feature>
<dbReference type="RefSeq" id="WP_344793231.1">
    <property type="nucleotide sequence ID" value="NZ_BAABAU010000001.1"/>
</dbReference>
<evidence type="ECO:0000256" key="5">
    <source>
        <dbReference type="ARBA" id="ARBA00022927"/>
    </source>
</evidence>
<keyword evidence="12" id="KW-1185">Reference proteome</keyword>
<comment type="similarity">
    <text evidence="9">Belongs to the TatA/E family.</text>
</comment>
<accession>A0ABP8DXV3</accession>
<dbReference type="Gene3D" id="1.20.5.3310">
    <property type="match status" value="1"/>
</dbReference>
<dbReference type="InterPro" id="IPR006312">
    <property type="entry name" value="TatA/E"/>
</dbReference>
<comment type="function">
    <text evidence="9">Part of the twin-arginine translocation (Tat) system that transports large folded proteins containing a characteristic twin-arginine motif in their signal peptide across membranes. TatA could form the protein-conducting channel of the Tat system.</text>
</comment>
<evidence type="ECO:0000256" key="3">
    <source>
        <dbReference type="ARBA" id="ARBA00022475"/>
    </source>
</evidence>
<keyword evidence="5 9" id="KW-0653">Protein transport</keyword>
<keyword evidence="3 9" id="KW-1003">Cell membrane</keyword>
<dbReference type="PANTHER" id="PTHR42982:SF1">
    <property type="entry name" value="SEC-INDEPENDENT PROTEIN TRANSLOCASE PROTEIN TATA"/>
    <property type="match status" value="1"/>
</dbReference>
<gene>
    <name evidence="9" type="primary">tatA</name>
    <name evidence="11" type="ORF">GCM10022256_02550</name>
</gene>
<evidence type="ECO:0000256" key="6">
    <source>
        <dbReference type="ARBA" id="ARBA00022989"/>
    </source>
</evidence>
<proteinExistence type="inferred from homology"/>
<evidence type="ECO:0000256" key="2">
    <source>
        <dbReference type="ARBA" id="ARBA00022448"/>
    </source>
</evidence>
<keyword evidence="7 9" id="KW-0811">Translocation</keyword>
<dbReference type="PANTHER" id="PTHR42982">
    <property type="entry name" value="SEC-INDEPENDENT PROTEIN TRANSLOCASE PROTEIN TATA"/>
    <property type="match status" value="1"/>
</dbReference>
<evidence type="ECO:0000256" key="1">
    <source>
        <dbReference type="ARBA" id="ARBA00004162"/>
    </source>
</evidence>
<name>A0ABP8DXV3_9MICO</name>
<sequence>MFGNALGWPHLIIILAILLLLFGAPKLPGLAKSIAQSMKIFRTEMGPNSHNTTPNGSSAAPSAGTTNTSTPNDEYHTPSSTDYPPKS</sequence>